<organism evidence="4 5">
    <name type="scientific">Corynebacterium lipophilum</name>
    <dbReference type="NCBI Taxonomy" id="2804918"/>
    <lineage>
        <taxon>Bacteria</taxon>
        <taxon>Bacillati</taxon>
        <taxon>Actinomycetota</taxon>
        <taxon>Actinomycetes</taxon>
        <taxon>Mycobacteriales</taxon>
        <taxon>Corynebacteriaceae</taxon>
        <taxon>Corynebacterium</taxon>
    </lineage>
</organism>
<comment type="caution">
    <text evidence="4">The sequence shown here is derived from an EMBL/GenBank/DDBJ whole genome shotgun (WGS) entry which is preliminary data.</text>
</comment>
<protein>
    <submittedName>
        <fullName evidence="4">TetR/AcrR family transcriptional regulator</fullName>
    </submittedName>
</protein>
<dbReference type="PANTHER" id="PTHR30055">
    <property type="entry name" value="HTH-TYPE TRANSCRIPTIONAL REGULATOR RUTR"/>
    <property type="match status" value="1"/>
</dbReference>
<dbReference type="PANTHER" id="PTHR30055:SF174">
    <property type="entry name" value="TRANSCRIPTIONAL REGULATORY PROTEIN (PROBABLY TETR-FAMILY)-RELATED"/>
    <property type="match status" value="1"/>
</dbReference>
<evidence type="ECO:0000256" key="2">
    <source>
        <dbReference type="PROSITE-ProRule" id="PRU00335"/>
    </source>
</evidence>
<evidence type="ECO:0000313" key="5">
    <source>
        <dbReference type="Proteomes" id="UP001205920"/>
    </source>
</evidence>
<dbReference type="GO" id="GO:0000976">
    <property type="term" value="F:transcription cis-regulatory region binding"/>
    <property type="evidence" value="ECO:0007669"/>
    <property type="project" value="TreeGrafter"/>
</dbReference>
<accession>A0AAW5HSP3</accession>
<feature type="DNA-binding region" description="H-T-H motif" evidence="2">
    <location>
        <begin position="34"/>
        <end position="53"/>
    </location>
</feature>
<gene>
    <name evidence="4" type="ORF">JMN37_04875</name>
</gene>
<evidence type="ECO:0000313" key="4">
    <source>
        <dbReference type="EMBL" id="MCO6394314.1"/>
    </source>
</evidence>
<dbReference type="Proteomes" id="UP001205920">
    <property type="component" value="Unassembled WGS sequence"/>
</dbReference>
<dbReference type="InterPro" id="IPR009057">
    <property type="entry name" value="Homeodomain-like_sf"/>
</dbReference>
<evidence type="ECO:0000259" key="3">
    <source>
        <dbReference type="PROSITE" id="PS50977"/>
    </source>
</evidence>
<dbReference type="AlphaFoldDB" id="A0AAW5HSP3"/>
<dbReference type="GO" id="GO:0003700">
    <property type="term" value="F:DNA-binding transcription factor activity"/>
    <property type="evidence" value="ECO:0007669"/>
    <property type="project" value="TreeGrafter"/>
</dbReference>
<evidence type="ECO:0000256" key="1">
    <source>
        <dbReference type="ARBA" id="ARBA00023125"/>
    </source>
</evidence>
<dbReference type="InterPro" id="IPR050109">
    <property type="entry name" value="HTH-type_TetR-like_transc_reg"/>
</dbReference>
<dbReference type="RefSeq" id="WP_252931192.1">
    <property type="nucleotide sequence ID" value="NZ_JAEUWV010000004.1"/>
</dbReference>
<dbReference type="Pfam" id="PF00440">
    <property type="entry name" value="TetR_N"/>
    <property type="match status" value="1"/>
</dbReference>
<dbReference type="EMBL" id="JAEUWV010000004">
    <property type="protein sequence ID" value="MCO6394314.1"/>
    <property type="molecule type" value="Genomic_DNA"/>
</dbReference>
<name>A0AAW5HSP3_9CORY</name>
<reference evidence="4 5" key="1">
    <citation type="submission" date="2021-01" db="EMBL/GenBank/DDBJ databases">
        <title>Identification and Characterization of Corynebacterium sp.</title>
        <authorList>
            <person name="Luo Q."/>
            <person name="Qu P."/>
            <person name="Chen Q."/>
        </authorList>
    </citation>
    <scope>NUCLEOTIDE SEQUENCE [LARGE SCALE GENOMIC DNA]</scope>
    <source>
        <strain evidence="4 5">MC-18</strain>
    </source>
</reference>
<dbReference type="PROSITE" id="PS50977">
    <property type="entry name" value="HTH_TETR_2"/>
    <property type="match status" value="1"/>
</dbReference>
<dbReference type="PRINTS" id="PR00455">
    <property type="entry name" value="HTHTETR"/>
</dbReference>
<dbReference type="InterPro" id="IPR001647">
    <property type="entry name" value="HTH_TetR"/>
</dbReference>
<feature type="domain" description="HTH tetR-type" evidence="3">
    <location>
        <begin position="11"/>
        <end position="71"/>
    </location>
</feature>
<sequence>MTQPRRRLSVEQRQEEILAAATDIFSTTPYVEVSTQDIADACGVSQGLLFHYFESKAGLYTAFLKAHTQPLFDDHLDPNTDTHEALRSTLERYLNHVAEHPFVWLAGRRGGAEPTEAINLRIEMRDASVETLCSLLDRDDEHAARAASGMLGFLDAVCIDWVDESCPAPERDDIIDTAIGALTGALAATQK</sequence>
<keyword evidence="5" id="KW-1185">Reference proteome</keyword>
<dbReference type="Gene3D" id="1.10.357.10">
    <property type="entry name" value="Tetracycline Repressor, domain 2"/>
    <property type="match status" value="1"/>
</dbReference>
<proteinExistence type="predicted"/>
<dbReference type="SUPFAM" id="SSF46689">
    <property type="entry name" value="Homeodomain-like"/>
    <property type="match status" value="1"/>
</dbReference>
<keyword evidence="1 2" id="KW-0238">DNA-binding</keyword>